<dbReference type="EMBL" id="JACBYE010000001">
    <property type="protein sequence ID" value="NYS91966.1"/>
    <property type="molecule type" value="Genomic_DNA"/>
</dbReference>
<comment type="caution">
    <text evidence="3">The sequence shown here is derived from an EMBL/GenBank/DDBJ whole genome shotgun (WGS) entry which is preliminary data.</text>
</comment>
<dbReference type="NCBIfam" id="NF047864">
    <property type="entry name" value="CBU_0592_membra"/>
    <property type="match status" value="1"/>
</dbReference>
<organism evidence="3 4">
    <name type="scientific">Sanguibacter inulinus</name>
    <dbReference type="NCBI Taxonomy" id="60922"/>
    <lineage>
        <taxon>Bacteria</taxon>
        <taxon>Bacillati</taxon>
        <taxon>Actinomycetota</taxon>
        <taxon>Actinomycetes</taxon>
        <taxon>Micrococcales</taxon>
        <taxon>Sanguibacteraceae</taxon>
        <taxon>Sanguibacter</taxon>
    </lineage>
</organism>
<feature type="domain" description="CBU-0592-like" evidence="2">
    <location>
        <begin position="10"/>
        <end position="83"/>
    </location>
</feature>
<sequence>MSAAAQILLTLAGWTGAISAVVAYGLVTMKRISPDSLLFQGLNIVGAGLLSVSASVHSAWPSAVVNVIWVAIGVYAVRALWNARRTAAAVVVPDDASELTGSAPAETSADLSFDSSPEEVLATGWEAPASSVADHDLLMDSLFAGTDVVDPASHLVSERNSATRTPVAA</sequence>
<dbReference type="AlphaFoldDB" id="A0A853ENA8"/>
<evidence type="ECO:0000313" key="4">
    <source>
        <dbReference type="Proteomes" id="UP000561011"/>
    </source>
</evidence>
<dbReference type="InterPro" id="IPR058058">
    <property type="entry name" value="CBU_0592-like"/>
</dbReference>
<feature type="transmembrane region" description="Helical" evidence="1">
    <location>
        <begin position="59"/>
        <end position="77"/>
    </location>
</feature>
<name>A0A853ENA8_9MICO</name>
<keyword evidence="1" id="KW-0472">Membrane</keyword>
<keyword evidence="1" id="KW-0812">Transmembrane</keyword>
<evidence type="ECO:0000313" key="3">
    <source>
        <dbReference type="EMBL" id="NYS91966.1"/>
    </source>
</evidence>
<keyword evidence="1" id="KW-1133">Transmembrane helix</keyword>
<evidence type="ECO:0000259" key="2">
    <source>
        <dbReference type="Pfam" id="PF26604"/>
    </source>
</evidence>
<gene>
    <name evidence="3" type="ORF">HZZ10_00230</name>
</gene>
<dbReference type="Pfam" id="PF26604">
    <property type="entry name" value="CBU_0592"/>
    <property type="match status" value="1"/>
</dbReference>
<evidence type="ECO:0000256" key="1">
    <source>
        <dbReference type="SAM" id="Phobius"/>
    </source>
</evidence>
<dbReference type="Proteomes" id="UP000561011">
    <property type="component" value="Unassembled WGS sequence"/>
</dbReference>
<protein>
    <recommendedName>
        <fullName evidence="2">CBU-0592-like domain-containing protein</fullName>
    </recommendedName>
</protein>
<accession>A0A853ENA8</accession>
<dbReference type="RefSeq" id="WP_179911976.1">
    <property type="nucleotide sequence ID" value="NZ_JACBYE010000001.1"/>
</dbReference>
<keyword evidence="4" id="KW-1185">Reference proteome</keyword>
<reference evidence="3 4" key="1">
    <citation type="submission" date="2020-07" db="EMBL/GenBank/DDBJ databases">
        <title>MOT database genomes.</title>
        <authorList>
            <person name="Joseph S."/>
            <person name="Aduse-Opoku J."/>
            <person name="Hashim A."/>
            <person name="Wade W."/>
            <person name="Curtis M."/>
        </authorList>
    </citation>
    <scope>NUCLEOTIDE SEQUENCE [LARGE SCALE GENOMIC DNA]</scope>
    <source>
        <strain evidence="3 4">DSM 100099</strain>
    </source>
</reference>
<proteinExistence type="predicted"/>